<evidence type="ECO:0008006" key="3">
    <source>
        <dbReference type="Google" id="ProtNLM"/>
    </source>
</evidence>
<dbReference type="EMBL" id="JAKGAS010000002">
    <property type="protein sequence ID" value="MCF2947348.1"/>
    <property type="molecule type" value="Genomic_DNA"/>
</dbReference>
<comment type="caution">
    <text evidence="1">The sequence shown here is derived from an EMBL/GenBank/DDBJ whole genome shotgun (WGS) entry which is preliminary data.</text>
</comment>
<name>A0ABS9D5P8_9ALTE</name>
<sequence length="379" mass="43084">MIKHRPLFKYIKNHDALFTELAIIRNGYVKSLGLVDSTYHKIPKFVANDGSRLTIEPERSIVVENFRTFKGVKDILGHEISGFYIINNSDIGFRYPTAAIAGLDAPFIKRFRSEYFHQDNEERNICRPINLSYGIKSRGKADNRQEYEIWVPDEALEHDTSPLFIDKYGEDLPEDIRQFATEPAVVHGWMGVKRAAFEGIYINKRNIGDLAIVVGLSVDAYNIGANPDLSFSNQVGSSIAVHNAELEWEIMGYYAPQGVHIEHDQIWQAINYTIEAVSQPIQDVYVNSIIPCNESKTERILSTIQGLGVTERQILDWNLKPSEFLQTSTPDRKKAHDPSRSVNLLGRLNRLFYQENHKLPSLNYIHELIAAPSPKGSRG</sequence>
<proteinExistence type="predicted"/>
<dbReference type="RefSeq" id="WP_235310878.1">
    <property type="nucleotide sequence ID" value="NZ_JAKGAS010000002.1"/>
</dbReference>
<protein>
    <recommendedName>
        <fullName evidence="3">RNA ligase domain-containing protein</fullName>
    </recommendedName>
</protein>
<accession>A0ABS9D5P8</accession>
<evidence type="ECO:0000313" key="2">
    <source>
        <dbReference type="Proteomes" id="UP001521137"/>
    </source>
</evidence>
<evidence type="ECO:0000313" key="1">
    <source>
        <dbReference type="EMBL" id="MCF2947348.1"/>
    </source>
</evidence>
<keyword evidence="2" id="KW-1185">Reference proteome</keyword>
<organism evidence="1 2">
    <name type="scientific">Paraglaciecola algarum</name>
    <dbReference type="NCBI Taxonomy" id="3050085"/>
    <lineage>
        <taxon>Bacteria</taxon>
        <taxon>Pseudomonadati</taxon>
        <taxon>Pseudomonadota</taxon>
        <taxon>Gammaproteobacteria</taxon>
        <taxon>Alteromonadales</taxon>
        <taxon>Alteromonadaceae</taxon>
        <taxon>Paraglaciecola</taxon>
    </lineage>
</organism>
<dbReference type="Proteomes" id="UP001521137">
    <property type="component" value="Unassembled WGS sequence"/>
</dbReference>
<gene>
    <name evidence="1" type="ORF">L0668_04455</name>
</gene>
<reference evidence="1 2" key="1">
    <citation type="submission" date="2022-01" db="EMBL/GenBank/DDBJ databases">
        <title>Paraglaciecola sp. G1-23.</title>
        <authorList>
            <person name="Jin M.S."/>
            <person name="Han D.M."/>
            <person name="Kim H.M."/>
            <person name="Jeon C.O."/>
        </authorList>
    </citation>
    <scope>NUCLEOTIDE SEQUENCE [LARGE SCALE GENOMIC DNA]</scope>
    <source>
        <strain evidence="1 2">G1-23</strain>
    </source>
</reference>